<comment type="caution">
    <text evidence="2">The sequence shown here is derived from an EMBL/GenBank/DDBJ whole genome shotgun (WGS) entry which is preliminary data.</text>
</comment>
<protein>
    <submittedName>
        <fullName evidence="2">Uncharacterized protein</fullName>
    </submittedName>
</protein>
<dbReference type="EMBL" id="LXQA011303811">
    <property type="protein sequence ID" value="MCI92538.1"/>
    <property type="molecule type" value="Genomic_DNA"/>
</dbReference>
<name>A0A392VVU8_9FABA</name>
<keyword evidence="3" id="KW-1185">Reference proteome</keyword>
<organism evidence="2 3">
    <name type="scientific">Trifolium medium</name>
    <dbReference type="NCBI Taxonomy" id="97028"/>
    <lineage>
        <taxon>Eukaryota</taxon>
        <taxon>Viridiplantae</taxon>
        <taxon>Streptophyta</taxon>
        <taxon>Embryophyta</taxon>
        <taxon>Tracheophyta</taxon>
        <taxon>Spermatophyta</taxon>
        <taxon>Magnoliopsida</taxon>
        <taxon>eudicotyledons</taxon>
        <taxon>Gunneridae</taxon>
        <taxon>Pentapetalae</taxon>
        <taxon>rosids</taxon>
        <taxon>fabids</taxon>
        <taxon>Fabales</taxon>
        <taxon>Fabaceae</taxon>
        <taxon>Papilionoideae</taxon>
        <taxon>50 kb inversion clade</taxon>
        <taxon>NPAAA clade</taxon>
        <taxon>Hologalegina</taxon>
        <taxon>IRL clade</taxon>
        <taxon>Trifolieae</taxon>
        <taxon>Trifolium</taxon>
    </lineage>
</organism>
<evidence type="ECO:0000313" key="2">
    <source>
        <dbReference type="EMBL" id="MCI92538.1"/>
    </source>
</evidence>
<feature type="region of interest" description="Disordered" evidence="1">
    <location>
        <begin position="1"/>
        <end position="34"/>
    </location>
</feature>
<evidence type="ECO:0000256" key="1">
    <source>
        <dbReference type="SAM" id="MobiDB-lite"/>
    </source>
</evidence>
<feature type="compositionally biased region" description="Basic and acidic residues" evidence="1">
    <location>
        <begin position="16"/>
        <end position="25"/>
    </location>
</feature>
<proteinExistence type="predicted"/>
<feature type="non-terminal residue" evidence="2">
    <location>
        <position position="1"/>
    </location>
</feature>
<reference evidence="2 3" key="1">
    <citation type="journal article" date="2018" name="Front. Plant Sci.">
        <title>Red Clover (Trifolium pratense) and Zigzag Clover (T. medium) - A Picture of Genomic Similarities and Differences.</title>
        <authorList>
            <person name="Dluhosova J."/>
            <person name="Istvanek J."/>
            <person name="Nedelnik J."/>
            <person name="Repkova J."/>
        </authorList>
    </citation>
    <scope>NUCLEOTIDE SEQUENCE [LARGE SCALE GENOMIC DNA]</scope>
    <source>
        <strain evidence="3">cv. 10/8</strain>
        <tissue evidence="2">Leaf</tissue>
    </source>
</reference>
<sequence>PSSSQIHNFMANGGDKTVRRLREDGGNGGDGGCL</sequence>
<evidence type="ECO:0000313" key="3">
    <source>
        <dbReference type="Proteomes" id="UP000265520"/>
    </source>
</evidence>
<accession>A0A392VVU8</accession>
<dbReference type="Proteomes" id="UP000265520">
    <property type="component" value="Unassembled WGS sequence"/>
</dbReference>
<dbReference type="AlphaFoldDB" id="A0A392VVU8"/>